<dbReference type="Proteomes" id="UP000092555">
    <property type="component" value="Unassembled WGS sequence"/>
</dbReference>
<proteinExistence type="predicted"/>
<feature type="compositionally biased region" description="Polar residues" evidence="1">
    <location>
        <begin position="1"/>
        <end position="15"/>
    </location>
</feature>
<evidence type="ECO:0000256" key="1">
    <source>
        <dbReference type="SAM" id="MobiDB-lite"/>
    </source>
</evidence>
<reference evidence="2 3" key="1">
    <citation type="submission" date="2016-05" db="EMBL/GenBank/DDBJ databases">
        <title>Comparative genomics of biotechnologically important yeasts.</title>
        <authorList>
            <consortium name="DOE Joint Genome Institute"/>
            <person name="Riley R."/>
            <person name="Haridas S."/>
            <person name="Wolfe K.H."/>
            <person name="Lopes M.R."/>
            <person name="Hittinger C.T."/>
            <person name="Goker M."/>
            <person name="Salamov A."/>
            <person name="Wisecaver J."/>
            <person name="Long T.M."/>
            <person name="Aerts A.L."/>
            <person name="Barry K."/>
            <person name="Choi C."/>
            <person name="Clum A."/>
            <person name="Coughlan A.Y."/>
            <person name="Deshpande S."/>
            <person name="Douglass A.P."/>
            <person name="Hanson S.J."/>
            <person name="Klenk H.-P."/>
            <person name="LaButti K."/>
            <person name="Lapidus A."/>
            <person name="Lindquist E."/>
            <person name="Lipzen A."/>
            <person name="Meier-kolthoff J.P."/>
            <person name="Ohm R.A."/>
            <person name="Otillar R.P."/>
            <person name="Pangilinan J."/>
            <person name="Peng Y."/>
            <person name="Rokas A."/>
            <person name="Rosa C.A."/>
            <person name="Scheuner C."/>
            <person name="Sibirny A.A."/>
            <person name="Slot J.C."/>
            <person name="Stielow J.B."/>
            <person name="Sun H."/>
            <person name="Kurtzman C.P."/>
            <person name="Blackwell M."/>
            <person name="Grigoriev I.V."/>
            <person name="Jeffries T.W."/>
        </authorList>
    </citation>
    <scope>NUCLEOTIDE SEQUENCE [LARGE SCALE GENOMIC DNA]</scope>
    <source>
        <strain evidence="2 3">NRRL YB-4993</strain>
    </source>
</reference>
<evidence type="ECO:0000313" key="2">
    <source>
        <dbReference type="EMBL" id="OBA24401.1"/>
    </source>
</evidence>
<name>A0A1A0HK72_9ASCO</name>
<keyword evidence="3" id="KW-1185">Reference proteome</keyword>
<organism evidence="2 3">
    <name type="scientific">Metschnikowia bicuspidata var. bicuspidata NRRL YB-4993</name>
    <dbReference type="NCBI Taxonomy" id="869754"/>
    <lineage>
        <taxon>Eukaryota</taxon>
        <taxon>Fungi</taxon>
        <taxon>Dikarya</taxon>
        <taxon>Ascomycota</taxon>
        <taxon>Saccharomycotina</taxon>
        <taxon>Pichiomycetes</taxon>
        <taxon>Metschnikowiaceae</taxon>
        <taxon>Metschnikowia</taxon>
    </lineage>
</organism>
<feature type="region of interest" description="Disordered" evidence="1">
    <location>
        <begin position="1"/>
        <end position="27"/>
    </location>
</feature>
<dbReference type="STRING" id="869754.A0A1A0HK72"/>
<feature type="region of interest" description="Disordered" evidence="1">
    <location>
        <begin position="41"/>
        <end position="61"/>
    </location>
</feature>
<comment type="caution">
    <text evidence="2">The sequence shown here is derived from an EMBL/GenBank/DDBJ whole genome shotgun (WGS) entry which is preliminary data.</text>
</comment>
<protein>
    <submittedName>
        <fullName evidence="2">Uncharacterized protein</fullName>
    </submittedName>
</protein>
<dbReference type="RefSeq" id="XP_018714882.1">
    <property type="nucleotide sequence ID" value="XM_018855682.1"/>
</dbReference>
<dbReference type="AlphaFoldDB" id="A0A1A0HK72"/>
<evidence type="ECO:0000313" key="3">
    <source>
        <dbReference type="Proteomes" id="UP000092555"/>
    </source>
</evidence>
<dbReference type="OrthoDB" id="1879at2759"/>
<dbReference type="GeneID" id="30028658"/>
<gene>
    <name evidence="2" type="ORF">METBIDRAFT_30683</name>
</gene>
<dbReference type="EMBL" id="LXTC01000001">
    <property type="protein sequence ID" value="OBA24401.1"/>
    <property type="molecule type" value="Genomic_DNA"/>
</dbReference>
<accession>A0A1A0HK72</accession>
<sequence>MSNPISQLNTNSFSSARRPRPGAPSEAHPIRTAWALRPPFTPLGSHTTLSPGPRLAGSLPKMNPRTLRDIVKHVAAQPPKKLAPPQVSEIHAKCTFAEGLAELVSGPHFQAAAWRLFHADAPNSHLELLLQMASYEFEALGQATCLASMLAEPLKLHELTLRILKATMALRKQESRLQTCALLFLRVLLAALPAVLVEHPLFPQWKELMFGSYARALRKRPRDHAVPALHWHSFLHFCMACAVLPQEECRDIIRDSWLPFHFMRDGFDYPAQRLASLLWLQLRPKIPGFSVLLNAIERQGLQGKLPLAERASLPLDVSAEELTGNLLTLPADGLVALAREFGCQAEESPDFLASVVTDLALDCNLSFRKLHEHSSFTENDVFDLFDGSALVPFSPDPTFPSFMPMSPSWVSHTRARNAFQYLKQVNARSKNVLERLTITDPSTEKGIKGSSKYFSEIQSMKIAGSKAQLALKNKRLISTLKAGDSVLLLEIHKPNRHGGVGRIVRYGIYSCILTKVHDCHDDVLVDWNSNGVADTYNALILLPSPDEQPLLLDDDDALSKSLIGVWNKENQIVAPQFSVDCISGEALESFGAVSVEKRKKLDNNYSAQKNSSYKLANCEITLSNATTTTTPEDVSEALIQMLLRKSVMIENPRGNVTSTLIGAFLRNVSVNWPEETCLVVMPTKAAVELLHIESALSSSCYKAGSSNEYVAQRIEMALKNLEKVAKLGEVLGLEEYDFLSSIRNALMLYHSHVEPKWRQFLSLLSKENFTGYPFALIQEETFESAVDKIVDDYSSIRSIFAEIEECLPLDNFDLRNLKAGDYDQIRRFFAARAKFLVLTDADLASVDRTFDNIIVHNVSSIPLVKGGFKRLSLLGDSTIDWATRVLIKSSESRNEIARLTGWTGVKIQASFNPGFRYCAQHIRLPSTKSSANVDEAKFCVYLYQYMRILGYPWSKVLIVVKLEQMRCLIEEILLERQIRKTDLSCDTPGMFSFGWPILQSLHNCSAGDYLIVSCSGEPSLREIQGLTALSKMGLYLVGSKVDYLSKIHSGELDLVFKETYLTGKRTSKDFQSMASADKMGEYVDRLLKQK</sequence>